<reference evidence="1 2" key="1">
    <citation type="submission" date="2020-11" db="EMBL/GenBank/DDBJ databases">
        <title>Winogradskyella marina sp. nov., isolated from marine sediment.</title>
        <authorList>
            <person name="Bo J."/>
            <person name="Wang S."/>
            <person name="Song X."/>
            <person name="Du Z."/>
        </authorList>
    </citation>
    <scope>NUCLEOTIDE SEQUENCE [LARGE SCALE GENOMIC DNA]</scope>
    <source>
        <strain evidence="1 2">F6397</strain>
    </source>
</reference>
<keyword evidence="2" id="KW-1185">Reference proteome</keyword>
<comment type="caution">
    <text evidence="1">The sequence shown here is derived from an EMBL/GenBank/DDBJ whole genome shotgun (WGS) entry which is preliminary data.</text>
</comment>
<evidence type="ECO:0000313" key="2">
    <source>
        <dbReference type="Proteomes" id="UP000611215"/>
    </source>
</evidence>
<accession>A0ABS0EGU8</accession>
<evidence type="ECO:0000313" key="1">
    <source>
        <dbReference type="EMBL" id="MBF8149493.1"/>
    </source>
</evidence>
<dbReference type="Proteomes" id="UP000611215">
    <property type="component" value="Unassembled WGS sequence"/>
</dbReference>
<organism evidence="1 2">
    <name type="scientific">Winogradskyella marina</name>
    <dbReference type="NCBI Taxonomy" id="2785530"/>
    <lineage>
        <taxon>Bacteria</taxon>
        <taxon>Pseudomonadati</taxon>
        <taxon>Bacteroidota</taxon>
        <taxon>Flavobacteriia</taxon>
        <taxon>Flavobacteriales</taxon>
        <taxon>Flavobacteriaceae</taxon>
        <taxon>Winogradskyella</taxon>
    </lineage>
</organism>
<proteinExistence type="predicted"/>
<dbReference type="EMBL" id="JADOET010000004">
    <property type="protein sequence ID" value="MBF8149493.1"/>
    <property type="molecule type" value="Genomic_DNA"/>
</dbReference>
<dbReference type="RefSeq" id="WP_195870772.1">
    <property type="nucleotide sequence ID" value="NZ_JADOET010000004.1"/>
</dbReference>
<gene>
    <name evidence="1" type="ORF">ITJ86_06265</name>
</gene>
<protein>
    <submittedName>
        <fullName evidence="1">Uncharacterized protein</fullName>
    </submittedName>
</protein>
<name>A0ABS0EGU8_9FLAO</name>
<sequence length="264" mass="29325">MPKQKGIFKFKGTISGQCYYQLNGEYIVRKAVGPSRERINTDPAFVNVKRNNQEFAAATHLSKAIRRGLGDTGKAFQDTYMASRLTGRCRKVIQKGSGALGEREANLFNHPNAIIGFPLKKELPLQHIYTAKTVVSTNANRTIITVNIPKSDPHNHNQIPENATHFQLTVALSTVSNIAHQPIENKYITEEPNCNALGVAVQSQPLECKTAHRHISLQLQSPNTNNTPTNVAHTIWLGITYLKQQNNEFESIKTAKAMECIAVL</sequence>